<protein>
    <submittedName>
        <fullName evidence="2">Uncharacterized protein</fullName>
    </submittedName>
</protein>
<dbReference type="RefSeq" id="WP_386437796.1">
    <property type="nucleotide sequence ID" value="NZ_JBHSBB010000048.1"/>
</dbReference>
<evidence type="ECO:0000256" key="1">
    <source>
        <dbReference type="SAM" id="MobiDB-lite"/>
    </source>
</evidence>
<name>A0ABV8HZH4_9ACTN</name>
<evidence type="ECO:0000313" key="3">
    <source>
        <dbReference type="Proteomes" id="UP001595765"/>
    </source>
</evidence>
<accession>A0ABV8HZH4</accession>
<comment type="caution">
    <text evidence="2">The sequence shown here is derived from an EMBL/GenBank/DDBJ whole genome shotgun (WGS) entry which is preliminary data.</text>
</comment>
<proteinExistence type="predicted"/>
<reference evidence="3" key="1">
    <citation type="journal article" date="2019" name="Int. J. Syst. Evol. Microbiol.">
        <title>The Global Catalogue of Microorganisms (GCM) 10K type strain sequencing project: providing services to taxonomists for standard genome sequencing and annotation.</title>
        <authorList>
            <consortium name="The Broad Institute Genomics Platform"/>
            <consortium name="The Broad Institute Genome Sequencing Center for Infectious Disease"/>
            <person name="Wu L."/>
            <person name="Ma J."/>
        </authorList>
    </citation>
    <scope>NUCLEOTIDE SEQUENCE [LARGE SCALE GENOMIC DNA]</scope>
    <source>
        <strain evidence="3">CGMCC 4.7237</strain>
    </source>
</reference>
<organism evidence="2 3">
    <name type="scientific">Streptomyces polygonati</name>
    <dbReference type="NCBI Taxonomy" id="1617087"/>
    <lineage>
        <taxon>Bacteria</taxon>
        <taxon>Bacillati</taxon>
        <taxon>Actinomycetota</taxon>
        <taxon>Actinomycetes</taxon>
        <taxon>Kitasatosporales</taxon>
        <taxon>Streptomycetaceae</taxon>
        <taxon>Streptomyces</taxon>
    </lineage>
</organism>
<evidence type="ECO:0000313" key="2">
    <source>
        <dbReference type="EMBL" id="MFC4036311.1"/>
    </source>
</evidence>
<feature type="region of interest" description="Disordered" evidence="1">
    <location>
        <begin position="48"/>
        <end position="77"/>
    </location>
</feature>
<gene>
    <name evidence="2" type="ORF">ACFO3J_33435</name>
</gene>
<sequence length="114" mass="12285">MLIQRFDEGDMPDFGELLTGRTERGALVCTAFQLHPWYPAVSRTVHGTTVTSDGQDDLQVQAAGPPAGGGDRSARRLGVRTGLEQADPAELREMIDALTHADIITGTLEPEPSR</sequence>
<dbReference type="EMBL" id="JBHSBB010000048">
    <property type="protein sequence ID" value="MFC4036311.1"/>
    <property type="molecule type" value="Genomic_DNA"/>
</dbReference>
<keyword evidence="3" id="KW-1185">Reference proteome</keyword>
<dbReference type="Proteomes" id="UP001595765">
    <property type="component" value="Unassembled WGS sequence"/>
</dbReference>